<keyword evidence="1" id="KW-0677">Repeat</keyword>
<evidence type="ECO:0000256" key="1">
    <source>
        <dbReference type="ARBA" id="ARBA00022737"/>
    </source>
</evidence>
<keyword evidence="2" id="KW-0040">ANK repeat</keyword>
<dbReference type="EMBL" id="CP000733">
    <property type="protein sequence ID" value="ABS78317.1"/>
    <property type="molecule type" value="Genomic_DNA"/>
</dbReference>
<dbReference type="PANTHER" id="PTHR24198:SF165">
    <property type="entry name" value="ANKYRIN REPEAT-CONTAINING PROTEIN-RELATED"/>
    <property type="match status" value="1"/>
</dbReference>
<proteinExistence type="predicted"/>
<dbReference type="SMART" id="SM00248">
    <property type="entry name" value="ANK"/>
    <property type="match status" value="4"/>
</dbReference>
<name>A9KFR3_COXBN</name>
<dbReference type="SUPFAM" id="SSF48403">
    <property type="entry name" value="Ankyrin repeat"/>
    <property type="match status" value="1"/>
</dbReference>
<dbReference type="Pfam" id="PF12796">
    <property type="entry name" value="Ank_2"/>
    <property type="match status" value="1"/>
</dbReference>
<feature type="compositionally biased region" description="Basic and acidic residues" evidence="3">
    <location>
        <begin position="589"/>
        <end position="601"/>
    </location>
</feature>
<dbReference type="AlphaFoldDB" id="A9KFR3"/>
<dbReference type="PANTHER" id="PTHR24198">
    <property type="entry name" value="ANKYRIN REPEAT AND PROTEIN KINASE DOMAIN-CONTAINING PROTEIN"/>
    <property type="match status" value="1"/>
</dbReference>
<dbReference type="InterPro" id="IPR002110">
    <property type="entry name" value="Ankyrin_rpt"/>
</dbReference>
<dbReference type="Proteomes" id="UP000008555">
    <property type="component" value="Chromosome"/>
</dbReference>
<protein>
    <submittedName>
        <fullName evidence="4">Ankyrin repeat protein</fullName>
    </submittedName>
</protein>
<feature type="region of interest" description="Disordered" evidence="3">
    <location>
        <begin position="556"/>
        <end position="601"/>
    </location>
</feature>
<accession>A9KFR3</accession>
<dbReference type="InterPro" id="IPR036770">
    <property type="entry name" value="Ankyrin_rpt-contain_sf"/>
</dbReference>
<evidence type="ECO:0000256" key="2">
    <source>
        <dbReference type="ARBA" id="ARBA00023043"/>
    </source>
</evidence>
<reference evidence="4" key="2">
    <citation type="journal article" date="2009" name="Infect. Immun.">
        <title>Comparative genomics reveal extensive transposon-mediated genomic plasticity and diversity among potential effector proteins within the genus Coxiella.</title>
        <authorList>
            <person name="Beare P.A."/>
            <person name="Unsworth N."/>
            <person name="Andoh M."/>
            <person name="Voth D.E."/>
            <person name="Omsland A."/>
            <person name="Gilk S.D."/>
            <person name="Williams K.P."/>
            <person name="Sobral B.W."/>
            <person name="Kupko J.J.III."/>
            <person name="Porcella S.F."/>
            <person name="Samuel J.E."/>
            <person name="Heinzen R.A."/>
        </authorList>
    </citation>
    <scope>NUCLEOTIDE SEQUENCE [LARGE SCALE GENOMIC DNA]</scope>
    <source>
        <strain evidence="4">Dugway 5J108-111</strain>
    </source>
</reference>
<dbReference type="KEGG" id="cbd:CBUD_1298"/>
<dbReference type="Gene3D" id="1.25.40.20">
    <property type="entry name" value="Ankyrin repeat-containing domain"/>
    <property type="match status" value="1"/>
</dbReference>
<reference evidence="4" key="1">
    <citation type="submission" date="2007-06" db="EMBL/GenBank/DDBJ databases">
        <authorList>
            <person name="Seshadri R."/>
            <person name="Samuel J.E."/>
            <person name="Myers G."/>
            <person name="Kim M."/>
            <person name="Huot H."/>
            <person name="Durkin A.S."/>
            <person name="Dodson R.J."/>
            <person name="Daugherty S.C."/>
            <person name="Li J."/>
            <person name="Harkins D."/>
        </authorList>
    </citation>
    <scope>NUCLEOTIDE SEQUENCE</scope>
    <source>
        <strain evidence="4">Dugway 5J108-111</strain>
    </source>
</reference>
<dbReference type="HOGENOM" id="CLU_417220_0_0_6"/>
<sequence>MRESSENQKRESLKNQKKVFYSYLRDEFGLKPYIQLPVHYIAYCGQMKDVIRVLQMAKNRLKPETFQSLLKDTRHTDKVTGTVYAHFYYNAVRNINIWKVDNIIKVLNLFKYEDDNTLQNKENVILAYIYLTLSRNDVSLLEECINKFKTAFPITTIHALKFGCFDDKMRLSAYALQKGASLAIAYFKFTPLALAEYLNTRASRKDAIETWVSLMREGLLLLDNLTAILKDLKGEILKIIPQVINLIYPLIDSPEEKEEKQPEKHATLKDYCNVLISTYNDLDRSTFLGNSDTSNEQKFQLIAAQFLYSEDKDSKCLNEVTDNLSLKKRIHQPLNSSGLLLLNELIRKNKHRTVYSLVSPDSAVRVANPDEKDVTKRSALHWAVEKSDDSVEWLKTIQLLLHQMTTQADHDKEGETAVHIAARTQKPKTLKLLLQHFRCRESILIKNNKGETPLHIAAVTKTDDSGTIIRLLAEQPDTQCNLEERNWNGNTAFLVACTENNTSAVFELMSLGCDQDTCGRHGQRVYKNLINSNHSSYNEAFVNKLEELRNNSASRNSKFTSFAPSAPSFPLNQPRQNHEEGEEGLTLEQKGETKEEQNHGHEADEMAKRLALFKCKVTRLLQIRQAQTCTVIVGGESISGVHSPAFKKELGGIIDTIWECTSIEAIKDYLSEESQKTAISKCRKLSQWNAFWGKKQSTTWKSLEKLFVNFPSASSQNTSEPGSFGI</sequence>
<evidence type="ECO:0000256" key="3">
    <source>
        <dbReference type="SAM" id="MobiDB-lite"/>
    </source>
</evidence>
<organism evidence="4">
    <name type="scientific">Coxiella burnetii (strain Dugway 5J108-111)</name>
    <dbReference type="NCBI Taxonomy" id="434922"/>
    <lineage>
        <taxon>Bacteria</taxon>
        <taxon>Pseudomonadati</taxon>
        <taxon>Pseudomonadota</taxon>
        <taxon>Gammaproteobacteria</taxon>
        <taxon>Legionellales</taxon>
        <taxon>Coxiellaceae</taxon>
        <taxon>Coxiella</taxon>
    </lineage>
</organism>
<gene>
    <name evidence="4" type="ordered locus">CBUD_1298</name>
</gene>
<evidence type="ECO:0000313" key="4">
    <source>
        <dbReference type="EMBL" id="ABS78317.1"/>
    </source>
</evidence>